<dbReference type="Gene3D" id="3.30.40.10">
    <property type="entry name" value="Zinc/RING finger domain, C3HC4 (zinc finger)"/>
    <property type="match status" value="1"/>
</dbReference>
<name>A0ABM1TEL1_LIMPO</name>
<dbReference type="InterPro" id="IPR013083">
    <property type="entry name" value="Znf_RING/FYVE/PHD"/>
</dbReference>
<keyword evidence="2" id="KW-0862">Zinc</keyword>
<reference evidence="7" key="1">
    <citation type="submission" date="2025-08" db="UniProtKB">
        <authorList>
            <consortium name="RefSeq"/>
        </authorList>
    </citation>
    <scope>IDENTIFICATION</scope>
    <source>
        <tissue evidence="7">Muscle</tissue>
    </source>
</reference>
<keyword evidence="6" id="KW-1185">Reference proteome</keyword>
<evidence type="ECO:0000313" key="6">
    <source>
        <dbReference type="Proteomes" id="UP000694941"/>
    </source>
</evidence>
<dbReference type="PROSITE" id="PS50089">
    <property type="entry name" value="ZF_RING_2"/>
    <property type="match status" value="1"/>
</dbReference>
<protein>
    <submittedName>
        <fullName evidence="7">Uncharacterized protein LOC111088452</fullName>
    </submittedName>
</protein>
<dbReference type="Pfam" id="PF13920">
    <property type="entry name" value="zf-C3HC4_3"/>
    <property type="match status" value="1"/>
</dbReference>
<proteinExistence type="predicted"/>
<accession>A0ABM1TEL1</accession>
<feature type="coiled-coil region" evidence="4">
    <location>
        <begin position="13"/>
        <end position="40"/>
    </location>
</feature>
<keyword evidence="4" id="KW-0175">Coiled coil</keyword>
<evidence type="ECO:0000256" key="4">
    <source>
        <dbReference type="SAM" id="Coils"/>
    </source>
</evidence>
<keyword evidence="1 3" id="KW-0863">Zinc-finger</keyword>
<dbReference type="InterPro" id="IPR001841">
    <property type="entry name" value="Znf_RING"/>
</dbReference>
<gene>
    <name evidence="7" type="primary">LOC111088452</name>
</gene>
<evidence type="ECO:0000256" key="1">
    <source>
        <dbReference type="ARBA" id="ARBA00022771"/>
    </source>
</evidence>
<organism evidence="6 7">
    <name type="scientific">Limulus polyphemus</name>
    <name type="common">Atlantic horseshoe crab</name>
    <dbReference type="NCBI Taxonomy" id="6850"/>
    <lineage>
        <taxon>Eukaryota</taxon>
        <taxon>Metazoa</taxon>
        <taxon>Ecdysozoa</taxon>
        <taxon>Arthropoda</taxon>
        <taxon>Chelicerata</taxon>
        <taxon>Merostomata</taxon>
        <taxon>Xiphosura</taxon>
        <taxon>Limulidae</taxon>
        <taxon>Limulus</taxon>
    </lineage>
</organism>
<evidence type="ECO:0000256" key="2">
    <source>
        <dbReference type="ARBA" id="ARBA00022833"/>
    </source>
</evidence>
<dbReference type="SUPFAM" id="SSF57850">
    <property type="entry name" value="RING/U-box"/>
    <property type="match status" value="1"/>
</dbReference>
<keyword evidence="1 3" id="KW-0479">Metal-binding</keyword>
<dbReference type="Proteomes" id="UP000694941">
    <property type="component" value="Unplaced"/>
</dbReference>
<evidence type="ECO:0000313" key="7">
    <source>
        <dbReference type="RefSeq" id="XP_022254317.1"/>
    </source>
</evidence>
<dbReference type="GeneID" id="111088452"/>
<feature type="domain" description="RING-type" evidence="5">
    <location>
        <begin position="56"/>
        <end position="102"/>
    </location>
</feature>
<evidence type="ECO:0000259" key="5">
    <source>
        <dbReference type="PROSITE" id="PS50089"/>
    </source>
</evidence>
<dbReference type="RefSeq" id="XP_022254317.1">
    <property type="nucleotide sequence ID" value="XM_022398609.1"/>
</dbReference>
<sequence>MYLIYRINEFKRHLQEQNKREIAERELAHLNHKIDKLLVKLEGHEPEMAKSREEECAICISARASMQTFPCGHRVVCRKCFVKTIQIVVTQRILPLRCVVCRARVLHIKQILSGGITEPTARRVSVLTNYREPHHSVQDTLLADALAGSQCFLPHSINDVALKSKQLQGCEIQVCYLAAISM</sequence>
<evidence type="ECO:0000256" key="3">
    <source>
        <dbReference type="PROSITE-ProRule" id="PRU00175"/>
    </source>
</evidence>